<organism evidence="2">
    <name type="scientific">Streptomyces sp. SID12501</name>
    <dbReference type="NCBI Taxonomy" id="2706042"/>
    <lineage>
        <taxon>Bacteria</taxon>
        <taxon>Bacillati</taxon>
        <taxon>Actinomycetota</taxon>
        <taxon>Actinomycetes</taxon>
        <taxon>Kitasatosporales</taxon>
        <taxon>Streptomycetaceae</taxon>
        <taxon>Streptomyces</taxon>
    </lineage>
</organism>
<dbReference type="GO" id="GO:0005737">
    <property type="term" value="C:cytoplasm"/>
    <property type="evidence" value="ECO:0007669"/>
    <property type="project" value="TreeGrafter"/>
</dbReference>
<feature type="domain" description="Condensation" evidence="1">
    <location>
        <begin position="95"/>
        <end position="181"/>
    </location>
</feature>
<dbReference type="GO" id="GO:0003824">
    <property type="term" value="F:catalytic activity"/>
    <property type="evidence" value="ECO:0007669"/>
    <property type="project" value="InterPro"/>
</dbReference>
<name>A0A6B3C852_9ACTN</name>
<dbReference type="GO" id="GO:0043041">
    <property type="term" value="P:amino acid activation for nonribosomal peptide biosynthetic process"/>
    <property type="evidence" value="ECO:0007669"/>
    <property type="project" value="TreeGrafter"/>
</dbReference>
<dbReference type="InterPro" id="IPR023213">
    <property type="entry name" value="CAT-like_dom_sf"/>
</dbReference>
<dbReference type="SUPFAM" id="SSF52777">
    <property type="entry name" value="CoA-dependent acyltransferases"/>
    <property type="match status" value="1"/>
</dbReference>
<dbReference type="GO" id="GO:0008610">
    <property type="term" value="P:lipid biosynthetic process"/>
    <property type="evidence" value="ECO:0007669"/>
    <property type="project" value="UniProtKB-ARBA"/>
</dbReference>
<gene>
    <name evidence="2" type="ORF">G3I71_46190</name>
</gene>
<evidence type="ECO:0000313" key="2">
    <source>
        <dbReference type="EMBL" id="NEC92961.1"/>
    </source>
</evidence>
<dbReference type="InterPro" id="IPR001242">
    <property type="entry name" value="Condensation_dom"/>
</dbReference>
<feature type="non-terminal residue" evidence="2">
    <location>
        <position position="184"/>
    </location>
</feature>
<dbReference type="Gene3D" id="3.30.559.30">
    <property type="entry name" value="Nonribosomal peptide synthetase, condensation domain"/>
    <property type="match status" value="1"/>
</dbReference>
<dbReference type="PANTHER" id="PTHR45527">
    <property type="entry name" value="NONRIBOSOMAL PEPTIDE SYNTHETASE"/>
    <property type="match status" value="1"/>
</dbReference>
<dbReference type="PANTHER" id="PTHR45527:SF1">
    <property type="entry name" value="FATTY ACID SYNTHASE"/>
    <property type="match status" value="1"/>
</dbReference>
<dbReference type="Pfam" id="PF00668">
    <property type="entry name" value="Condensation"/>
    <property type="match status" value="1"/>
</dbReference>
<dbReference type="Gene3D" id="3.30.559.10">
    <property type="entry name" value="Chloramphenicol acetyltransferase-like domain"/>
    <property type="match status" value="1"/>
</dbReference>
<sequence>IDGAMPLAHPVDLNASARETPSGTRLLATWTYAAAVLRPEDVRELADAWFAALRRLVEEARRPDAAGLTPSDVTHPSITQAEIEHLEAAVPGLRDVLPLAPLQEGFLFLNLYDEDTRDVYVGQIAFDLSGPFDAPRLRTAAENLLRRHDNLRAGFRQVPSGAWVQVVPAEAELDWQELDLTGLP</sequence>
<dbReference type="EMBL" id="JAAGLU010000354">
    <property type="protein sequence ID" value="NEC92961.1"/>
    <property type="molecule type" value="Genomic_DNA"/>
</dbReference>
<feature type="non-terminal residue" evidence="2">
    <location>
        <position position="1"/>
    </location>
</feature>
<protein>
    <recommendedName>
        <fullName evidence="1">Condensation domain-containing protein</fullName>
    </recommendedName>
</protein>
<accession>A0A6B3C852</accession>
<comment type="caution">
    <text evidence="2">The sequence shown here is derived from an EMBL/GenBank/DDBJ whole genome shotgun (WGS) entry which is preliminary data.</text>
</comment>
<evidence type="ECO:0000259" key="1">
    <source>
        <dbReference type="Pfam" id="PF00668"/>
    </source>
</evidence>
<dbReference type="AlphaFoldDB" id="A0A6B3C852"/>
<proteinExistence type="predicted"/>
<dbReference type="GO" id="GO:0044550">
    <property type="term" value="P:secondary metabolite biosynthetic process"/>
    <property type="evidence" value="ECO:0007669"/>
    <property type="project" value="TreeGrafter"/>
</dbReference>
<reference evidence="2" key="1">
    <citation type="submission" date="2020-01" db="EMBL/GenBank/DDBJ databases">
        <title>Insect and environment-associated Actinomycetes.</title>
        <authorList>
            <person name="Currrie C."/>
            <person name="Chevrette M."/>
            <person name="Carlson C."/>
            <person name="Stubbendieck R."/>
            <person name="Wendt-Pienkowski E."/>
        </authorList>
    </citation>
    <scope>NUCLEOTIDE SEQUENCE</scope>
    <source>
        <strain evidence="2">SID12501</strain>
    </source>
</reference>
<dbReference type="GO" id="GO:0031177">
    <property type="term" value="F:phosphopantetheine binding"/>
    <property type="evidence" value="ECO:0007669"/>
    <property type="project" value="TreeGrafter"/>
</dbReference>